<comment type="caution">
    <text evidence="2">The sequence shown here is derived from an EMBL/GenBank/DDBJ whole genome shotgun (WGS) entry which is preliminary data.</text>
</comment>
<dbReference type="EMBL" id="QGDB01000004">
    <property type="protein sequence ID" value="PWL17605.1"/>
    <property type="molecule type" value="Genomic_DNA"/>
</dbReference>
<dbReference type="PROSITE" id="PS51318">
    <property type="entry name" value="TAT"/>
    <property type="match status" value="1"/>
</dbReference>
<evidence type="ECO:0000313" key="2">
    <source>
        <dbReference type="EMBL" id="PWL17605.1"/>
    </source>
</evidence>
<keyword evidence="1" id="KW-0574">Periplasm</keyword>
<evidence type="ECO:0000313" key="3">
    <source>
        <dbReference type="Proteomes" id="UP000245865"/>
    </source>
</evidence>
<organism evidence="2 3">
    <name type="scientific">Falsochrobactrum shanghaiense</name>
    <dbReference type="NCBI Taxonomy" id="2201899"/>
    <lineage>
        <taxon>Bacteria</taxon>
        <taxon>Pseudomonadati</taxon>
        <taxon>Pseudomonadota</taxon>
        <taxon>Alphaproteobacteria</taxon>
        <taxon>Hyphomicrobiales</taxon>
        <taxon>Brucellaceae</taxon>
        <taxon>Falsochrobactrum</taxon>
    </lineage>
</organism>
<name>A0A316JAB3_9HYPH</name>
<accession>A0A316JAB3</accession>
<sequence>MTDREFKLSRRTLLAGMGLAGMGGSFLAGTSGVWAAAPKLPSKPVLITVMDVGGALALSQPAFEEYAKKFPERASQIVFAKAPVTELAGKLKAQQSANRVDIDLVLTGSDGLASGLANETWQKILPEYNDRFPGLEENYEPAALALHKVQGDGYGVVVNYYPSGPLIEYMEDRVAKVPTTAEELLAWAKENPGRFMYARPTNSGPARTFMMGLPYLLGDKDPQDPVNGWDKTWAYMAEIGKYVDYYPAGTGATMKEFGEGSRDIIITTTGWDINPRALGIVPKEAKIGTLKGFHWVSDAFFMCIPKGVSDDKMAVILDLMAFLLTPEAQAYSYDEGYLYPGPAVKNVPLSMAPQNSQDVINEFGRPEYADLIANNPIELPLPPEKMVVAFRKWDELVGAQKS</sequence>
<dbReference type="OrthoDB" id="3239593at2"/>
<evidence type="ECO:0000256" key="1">
    <source>
        <dbReference type="ARBA" id="ARBA00022764"/>
    </source>
</evidence>
<dbReference type="PANTHER" id="PTHR42779:SF1">
    <property type="entry name" value="PROTEIN YNJB"/>
    <property type="match status" value="1"/>
</dbReference>
<protein>
    <submittedName>
        <fullName evidence="2">ABC transporter substrate-binding protein</fullName>
    </submittedName>
</protein>
<keyword evidence="3" id="KW-1185">Reference proteome</keyword>
<dbReference type="Pfam" id="PF13416">
    <property type="entry name" value="SBP_bac_8"/>
    <property type="match status" value="1"/>
</dbReference>
<dbReference type="InterPro" id="IPR006311">
    <property type="entry name" value="TAT_signal"/>
</dbReference>
<dbReference type="Proteomes" id="UP000245865">
    <property type="component" value="Unassembled WGS sequence"/>
</dbReference>
<dbReference type="RefSeq" id="WP_109707166.1">
    <property type="nucleotide sequence ID" value="NZ_QGDB01000004.1"/>
</dbReference>
<dbReference type="InterPro" id="IPR006059">
    <property type="entry name" value="SBP"/>
</dbReference>
<proteinExistence type="predicted"/>
<dbReference type="SUPFAM" id="SSF53850">
    <property type="entry name" value="Periplasmic binding protein-like II"/>
    <property type="match status" value="1"/>
</dbReference>
<gene>
    <name evidence="2" type="ORF">DKP76_12705</name>
</gene>
<dbReference type="PANTHER" id="PTHR42779">
    <property type="entry name" value="PROTEIN YNJB"/>
    <property type="match status" value="1"/>
</dbReference>
<reference evidence="2 3" key="1">
    <citation type="submission" date="2018-05" db="EMBL/GenBank/DDBJ databases">
        <title>Comparative genomic sequence analysis between strain HN4 and CCM 8460T (Falsochrobactrum ovis) will provide more evidence to prove that HN4 is a new species of Falsochrobactrum.</title>
        <authorList>
            <person name="Lyu W."/>
            <person name="Sun L."/>
            <person name="Yao L."/>
        </authorList>
    </citation>
    <scope>NUCLEOTIDE SEQUENCE [LARGE SCALE GENOMIC DNA]</scope>
    <source>
        <strain evidence="2 3">HN4</strain>
    </source>
</reference>
<dbReference type="AlphaFoldDB" id="A0A316JAB3"/>
<dbReference type="Gene3D" id="3.40.190.10">
    <property type="entry name" value="Periplasmic binding protein-like II"/>
    <property type="match status" value="2"/>
</dbReference>